<gene>
    <name evidence="2" type="ORF">Pla100_30090</name>
</gene>
<dbReference type="AlphaFoldDB" id="A0A5C6AAR4"/>
<evidence type="ECO:0000313" key="3">
    <source>
        <dbReference type="Proteomes" id="UP000316213"/>
    </source>
</evidence>
<protein>
    <recommendedName>
        <fullName evidence="1">DUF1553 domain-containing protein</fullName>
    </recommendedName>
</protein>
<sequence length="521" mass="59421">MFSAARRRLRLAVKRFLENTEIKYACGSGLAARKRYRSFGRFIKAFRNSATAETDYPLRLPHDYQYSDADPKSVVQPATPFGDSVDLTVGPSRSAAYAAWMTSDSNPRFAKVIANRLWKRAMGIGLIEPVDDLDSGDAVGDKRLLQYLTQLMRDVNYDLIKFQKILYRTELFQRRAVNFEIGDGQRFLYPGPRHRRMSAEQIWDSMGILIRADFDGTIAKKRETLGSRYKKNTYNTLRQLNDGEAILQRTEAVAELVASATEKTYEYRREFDKLAASKDDAAASRWLDKLLAENDRDLSKFSELTGNGDDPGPAKMAQTGFHNQRQALVRIATTKFPKLKDRYIKHFFHDTPGKIAAQARNDKKNAAIQNELKRLKATGDAAAVKRFQRALAHQEKTAGIKRASELGNPSPETHLLREMGQSDRELINNSRRESSIPLHLEFRNGSIVSQLNDPETQLWSHLRELDSNTAIIRSLYQQMLTRPPRPEELELLRPEFQSTTNDGIETTVWILLNTAEFVFLP</sequence>
<organism evidence="2 3">
    <name type="scientific">Neorhodopirellula pilleata</name>
    <dbReference type="NCBI Taxonomy" id="2714738"/>
    <lineage>
        <taxon>Bacteria</taxon>
        <taxon>Pseudomonadati</taxon>
        <taxon>Planctomycetota</taxon>
        <taxon>Planctomycetia</taxon>
        <taxon>Pirellulales</taxon>
        <taxon>Pirellulaceae</taxon>
        <taxon>Neorhodopirellula</taxon>
    </lineage>
</organism>
<dbReference type="PANTHER" id="PTHR35889">
    <property type="entry name" value="CYCLOINULO-OLIGOSACCHARIDE FRUCTANOTRANSFERASE-RELATED"/>
    <property type="match status" value="1"/>
</dbReference>
<comment type="caution">
    <text evidence="2">The sequence shown here is derived from an EMBL/GenBank/DDBJ whole genome shotgun (WGS) entry which is preliminary data.</text>
</comment>
<proteinExistence type="predicted"/>
<evidence type="ECO:0000259" key="1">
    <source>
        <dbReference type="Pfam" id="PF07587"/>
    </source>
</evidence>
<evidence type="ECO:0000313" key="2">
    <source>
        <dbReference type="EMBL" id="TWT96526.1"/>
    </source>
</evidence>
<dbReference type="OrthoDB" id="289126at2"/>
<dbReference type="InterPro" id="IPR022655">
    <property type="entry name" value="DUF1553"/>
</dbReference>
<dbReference type="EMBL" id="SJPM01000005">
    <property type="protein sequence ID" value="TWT96526.1"/>
    <property type="molecule type" value="Genomic_DNA"/>
</dbReference>
<dbReference type="PANTHER" id="PTHR35889:SF3">
    <property type="entry name" value="F-BOX DOMAIN-CONTAINING PROTEIN"/>
    <property type="match status" value="1"/>
</dbReference>
<accession>A0A5C6AAR4</accession>
<feature type="domain" description="DUF1553" evidence="1">
    <location>
        <begin position="96"/>
        <end position="208"/>
    </location>
</feature>
<dbReference type="Proteomes" id="UP000316213">
    <property type="component" value="Unassembled WGS sequence"/>
</dbReference>
<reference evidence="2 3" key="1">
    <citation type="submission" date="2019-02" db="EMBL/GenBank/DDBJ databases">
        <title>Deep-cultivation of Planctomycetes and their phenomic and genomic characterization uncovers novel biology.</title>
        <authorList>
            <person name="Wiegand S."/>
            <person name="Jogler M."/>
            <person name="Boedeker C."/>
            <person name="Pinto D."/>
            <person name="Vollmers J."/>
            <person name="Rivas-Marin E."/>
            <person name="Kohn T."/>
            <person name="Peeters S.H."/>
            <person name="Heuer A."/>
            <person name="Rast P."/>
            <person name="Oberbeckmann S."/>
            <person name="Bunk B."/>
            <person name="Jeske O."/>
            <person name="Meyerdierks A."/>
            <person name="Storesund J.E."/>
            <person name="Kallscheuer N."/>
            <person name="Luecker S."/>
            <person name="Lage O.M."/>
            <person name="Pohl T."/>
            <person name="Merkel B.J."/>
            <person name="Hornburger P."/>
            <person name="Mueller R.-W."/>
            <person name="Bruemmer F."/>
            <person name="Labrenz M."/>
            <person name="Spormann A.M."/>
            <person name="Op Den Camp H."/>
            <person name="Overmann J."/>
            <person name="Amann R."/>
            <person name="Jetten M.S.M."/>
            <person name="Mascher T."/>
            <person name="Medema M.H."/>
            <person name="Devos D.P."/>
            <person name="Kaster A.-K."/>
            <person name="Ovreas L."/>
            <person name="Rohde M."/>
            <person name="Galperin M.Y."/>
            <person name="Jogler C."/>
        </authorList>
    </citation>
    <scope>NUCLEOTIDE SEQUENCE [LARGE SCALE GENOMIC DNA]</scope>
    <source>
        <strain evidence="2 3">Pla100</strain>
    </source>
</reference>
<dbReference type="Pfam" id="PF07587">
    <property type="entry name" value="PSD1"/>
    <property type="match status" value="1"/>
</dbReference>
<dbReference type="RefSeq" id="WP_146578426.1">
    <property type="nucleotide sequence ID" value="NZ_SJPM01000005.1"/>
</dbReference>
<keyword evidence="3" id="KW-1185">Reference proteome</keyword>
<name>A0A5C6AAR4_9BACT</name>